<accession>A0A0T5VHP1</accession>
<dbReference type="InterPro" id="IPR012334">
    <property type="entry name" value="Pectin_lyas_fold"/>
</dbReference>
<dbReference type="PANTHER" id="PTHR31683:SF18">
    <property type="entry name" value="PECTATE LYASE 21-RELATED"/>
    <property type="match status" value="1"/>
</dbReference>
<dbReference type="PANTHER" id="PTHR31683">
    <property type="entry name" value="PECTATE LYASE 18-RELATED"/>
    <property type="match status" value="1"/>
</dbReference>
<dbReference type="SMART" id="SM00656">
    <property type="entry name" value="Amb_all"/>
    <property type="match status" value="1"/>
</dbReference>
<dbReference type="Proteomes" id="UP000051950">
    <property type="component" value="Unassembled WGS sequence"/>
</dbReference>
<keyword evidence="2" id="KW-0624">Polysaccharide degradation</keyword>
<dbReference type="RefSeq" id="WP_057935184.1">
    <property type="nucleotide sequence ID" value="NZ_LMZQ01000059.1"/>
</dbReference>
<dbReference type="EMBL" id="LMZQ01000059">
    <property type="protein sequence ID" value="KRT13135.1"/>
    <property type="molecule type" value="Genomic_DNA"/>
</dbReference>
<keyword evidence="2" id="KW-0119">Carbohydrate metabolism</keyword>
<feature type="chain" id="PRO_5006665095" evidence="3">
    <location>
        <begin position="27"/>
        <end position="374"/>
    </location>
</feature>
<dbReference type="Gene3D" id="2.160.20.10">
    <property type="entry name" value="Single-stranded right-handed beta-helix, Pectin lyase-like"/>
    <property type="match status" value="1"/>
</dbReference>
<name>A0A0T5VHP1_9SPHI</name>
<evidence type="ECO:0000256" key="3">
    <source>
        <dbReference type="SAM" id="SignalP"/>
    </source>
</evidence>
<keyword evidence="6" id="KW-1185">Reference proteome</keyword>
<dbReference type="GO" id="GO:0000272">
    <property type="term" value="P:polysaccharide catabolic process"/>
    <property type="evidence" value="ECO:0007669"/>
    <property type="project" value="UniProtKB-KW"/>
</dbReference>
<dbReference type="STRING" id="687842.ASU31_26170"/>
<evidence type="ECO:0000256" key="2">
    <source>
        <dbReference type="RuleBase" id="RU361173"/>
    </source>
</evidence>
<evidence type="ECO:0000259" key="4">
    <source>
        <dbReference type="SMART" id="SM00656"/>
    </source>
</evidence>
<comment type="similarity">
    <text evidence="2">Belongs to the polysaccharide lyase 1 family.</text>
</comment>
<keyword evidence="3" id="KW-0732">Signal</keyword>
<feature type="signal peptide" evidence="3">
    <location>
        <begin position="1"/>
        <end position="26"/>
    </location>
</feature>
<comment type="caution">
    <text evidence="5">The sequence shown here is derived from an EMBL/GenBank/DDBJ whole genome shotgun (WGS) entry which is preliminary data.</text>
</comment>
<organism evidence="5 6">
    <name type="scientific">Pedobacter ginsenosidimutans</name>
    <dbReference type="NCBI Taxonomy" id="687842"/>
    <lineage>
        <taxon>Bacteria</taxon>
        <taxon>Pseudomonadati</taxon>
        <taxon>Bacteroidota</taxon>
        <taxon>Sphingobacteriia</taxon>
        <taxon>Sphingobacteriales</taxon>
        <taxon>Sphingobacteriaceae</taxon>
        <taxon>Pedobacter</taxon>
    </lineage>
</organism>
<evidence type="ECO:0000256" key="1">
    <source>
        <dbReference type="ARBA" id="ARBA00023239"/>
    </source>
</evidence>
<reference evidence="5 6" key="1">
    <citation type="submission" date="2015-11" db="EMBL/GenBank/DDBJ databases">
        <title>Sequence of Pedobacter ginsenosidimutans.</title>
        <authorList>
            <person name="Carson E."/>
            <person name="Keyser V."/>
            <person name="Newman J."/>
            <person name="Miller J."/>
        </authorList>
    </citation>
    <scope>NUCLEOTIDE SEQUENCE [LARGE SCALE GENOMIC DNA]</scope>
    <source>
        <strain evidence="5 6">KACC 14530</strain>
    </source>
</reference>
<comment type="subcellular location">
    <subcellularLocation>
        <location evidence="2">Secreted</location>
    </subcellularLocation>
</comment>
<dbReference type="GO" id="GO:0030570">
    <property type="term" value="F:pectate lyase activity"/>
    <property type="evidence" value="ECO:0007669"/>
    <property type="project" value="InterPro"/>
</dbReference>
<dbReference type="Pfam" id="PF00544">
    <property type="entry name" value="Pectate_lyase_4"/>
    <property type="match status" value="1"/>
</dbReference>
<protein>
    <submittedName>
        <fullName evidence="5">Pectate lyase</fullName>
    </submittedName>
</protein>
<keyword evidence="1 2" id="KW-0456">Lyase</keyword>
<proteinExistence type="inferred from homology"/>
<dbReference type="InterPro" id="IPR045032">
    <property type="entry name" value="PEL"/>
</dbReference>
<evidence type="ECO:0000313" key="6">
    <source>
        <dbReference type="Proteomes" id="UP000051950"/>
    </source>
</evidence>
<dbReference type="AlphaFoldDB" id="A0A0T5VHP1"/>
<dbReference type="PROSITE" id="PS51257">
    <property type="entry name" value="PROKAR_LIPOPROTEIN"/>
    <property type="match status" value="1"/>
</dbReference>
<evidence type="ECO:0000313" key="5">
    <source>
        <dbReference type="EMBL" id="KRT13135.1"/>
    </source>
</evidence>
<dbReference type="GO" id="GO:0005576">
    <property type="term" value="C:extracellular region"/>
    <property type="evidence" value="ECO:0007669"/>
    <property type="project" value="UniProtKB-SubCell"/>
</dbReference>
<dbReference type="SUPFAM" id="SSF51126">
    <property type="entry name" value="Pectin lyase-like"/>
    <property type="match status" value="1"/>
</dbReference>
<dbReference type="InterPro" id="IPR002022">
    <property type="entry name" value="Pec_lyase"/>
</dbReference>
<keyword evidence="2" id="KW-0964">Secreted</keyword>
<feature type="domain" description="Pectate lyase" evidence="4">
    <location>
        <begin position="69"/>
        <end position="305"/>
    </location>
</feature>
<dbReference type="InterPro" id="IPR011050">
    <property type="entry name" value="Pectin_lyase_fold/virulence"/>
</dbReference>
<gene>
    <name evidence="5" type="ORF">ASU31_26170</name>
</gene>
<sequence>MRNKNLRHYLMAISIPMLMFSCEKSAQPTDETNNLSLSTDQTIPNLATTEAICYARAWASQNGGTTGGGEVSATVVTNYASLKSAIENTAIKVIQVNGTITVPSSGRISFQDQTGKTLYGSTGAKIVSADQTKAGSGIMYVKRCKNIIIRNLIFEGPGAYDVDGWDNVTLDASTNVWVDHCEFRDGVDGNFDIKAASDFITVSYCKFNYLKAPRAGGPGGSDDHRFSNLIGSGDDVTSDRGHFRITFVRCWWAQGCVARMPRVRFGKVHIVNNYFNSTASKNCIQAGFESNLLIESNVFENVKIPIDLMNNSATAVQEKNSIFTSVTGNKVGNGVTAFTPPYSLTVLNASTVKANVTASNGAGATLSGNTCTSL</sequence>